<gene>
    <name evidence="2" type="ORF">HZZ13_21595</name>
</gene>
<reference evidence="2 3" key="1">
    <citation type="submission" date="2020-07" db="EMBL/GenBank/DDBJ databases">
        <title>Bradyrhizobium diversity isolated from nodules of indigenous legumes of Western Australia.</title>
        <authorList>
            <person name="Klepa M.S."/>
        </authorList>
    </citation>
    <scope>NUCLEOTIDE SEQUENCE [LARGE SCALE GENOMIC DNA]</scope>
    <source>
        <strain evidence="2 3">CNPSo 4010</strain>
    </source>
</reference>
<name>A0ABS0PTF3_9BRAD</name>
<organism evidence="2 3">
    <name type="scientific">Bradyrhizobium agreste</name>
    <dbReference type="NCBI Taxonomy" id="2751811"/>
    <lineage>
        <taxon>Bacteria</taxon>
        <taxon>Pseudomonadati</taxon>
        <taxon>Pseudomonadota</taxon>
        <taxon>Alphaproteobacteria</taxon>
        <taxon>Hyphomicrobiales</taxon>
        <taxon>Nitrobacteraceae</taxon>
        <taxon>Bradyrhizobium</taxon>
    </lineage>
</organism>
<evidence type="ECO:0000313" key="2">
    <source>
        <dbReference type="EMBL" id="MBH5400370.1"/>
    </source>
</evidence>
<dbReference type="Proteomes" id="UP000807370">
    <property type="component" value="Unassembled WGS sequence"/>
</dbReference>
<accession>A0ABS0PTF3</accession>
<protein>
    <submittedName>
        <fullName evidence="2">Uncharacterized protein</fullName>
    </submittedName>
</protein>
<keyword evidence="3" id="KW-1185">Reference proteome</keyword>
<evidence type="ECO:0000313" key="3">
    <source>
        <dbReference type="Proteomes" id="UP000807370"/>
    </source>
</evidence>
<feature type="chain" id="PRO_5046542436" evidence="1">
    <location>
        <begin position="25"/>
        <end position="109"/>
    </location>
</feature>
<proteinExistence type="predicted"/>
<evidence type="ECO:0000256" key="1">
    <source>
        <dbReference type="SAM" id="SignalP"/>
    </source>
</evidence>
<comment type="caution">
    <text evidence="2">The sequence shown here is derived from an EMBL/GenBank/DDBJ whole genome shotgun (WGS) entry which is preliminary data.</text>
</comment>
<keyword evidence="1" id="KW-0732">Signal</keyword>
<dbReference type="EMBL" id="JACCHP010000014">
    <property type="protein sequence ID" value="MBH5400370.1"/>
    <property type="molecule type" value="Genomic_DNA"/>
</dbReference>
<dbReference type="RefSeq" id="WP_197961553.1">
    <property type="nucleotide sequence ID" value="NZ_JACCHP010000014.1"/>
</dbReference>
<sequence>MRRILASASLAAALAAVGASEANAWVRTGTVTTRRGTYYGNASGGCAGGTCSRSISVTGPNGGTVSRTGSIARVGPHAYDYTRTTTGPYGNSVTRSGTVVAYPFYGYRY</sequence>
<feature type="signal peptide" evidence="1">
    <location>
        <begin position="1"/>
        <end position="24"/>
    </location>
</feature>